<dbReference type="InterPro" id="IPR000626">
    <property type="entry name" value="Ubiquitin-like_dom"/>
</dbReference>
<protein>
    <recommendedName>
        <fullName evidence="2">Ubiquitin-like domain-containing protein</fullName>
    </recommendedName>
</protein>
<gene>
    <name evidence="3" type="ORF">niasHS_004516</name>
</gene>
<dbReference type="SUPFAM" id="SSF54236">
    <property type="entry name" value="Ubiquitin-like"/>
    <property type="match status" value="1"/>
</dbReference>
<dbReference type="InterPro" id="IPR050158">
    <property type="entry name" value="Ubiquitin_ubiquitin-like"/>
</dbReference>
<evidence type="ECO:0000313" key="3">
    <source>
        <dbReference type="EMBL" id="KAL3091800.1"/>
    </source>
</evidence>
<sequence length="307" mass="34580">MSTNTSNTSLTILGDITSDQNHIWPSFAMSDDGNELERLEAQRKAIDAKIAAELARRQMIMEGTEATPNAKALVDNSLSSKVEELGRKCAELEKEQKSEAKQKEEDKLSKVEAENRLLKAELKQRETMDELKEMKTKVDKMEQQENALVGQIHKLEEGQKKCLDKCAELEKELARKYICIGQFAKLLARIDEMEAQINGPKKMQKGNLSTAQVAGEKYISGNSNSVNQNGMQVHIITLTGRTITLRDVLPSNTIEEFKAKIERIEGNPPDEQRLVFAGKQLEDGRTLKYYNIRDGDMIHLVLRLCGC</sequence>
<dbReference type="PRINTS" id="PR00348">
    <property type="entry name" value="UBIQUITIN"/>
</dbReference>
<feature type="coiled-coil region" evidence="1">
    <location>
        <begin position="29"/>
        <end position="172"/>
    </location>
</feature>
<dbReference type="InterPro" id="IPR029071">
    <property type="entry name" value="Ubiquitin-like_domsf"/>
</dbReference>
<dbReference type="SMART" id="SM00213">
    <property type="entry name" value="UBQ"/>
    <property type="match status" value="1"/>
</dbReference>
<dbReference type="Pfam" id="PF00240">
    <property type="entry name" value="ubiquitin"/>
    <property type="match status" value="1"/>
</dbReference>
<comment type="caution">
    <text evidence="3">The sequence shown here is derived from an EMBL/GenBank/DDBJ whole genome shotgun (WGS) entry which is preliminary data.</text>
</comment>
<dbReference type="AlphaFoldDB" id="A0ABD2JMF7"/>
<dbReference type="FunFam" id="3.10.20.90:FF:000222">
    <property type="entry name" value="Polyubiquitin 5"/>
    <property type="match status" value="1"/>
</dbReference>
<reference evidence="3 4" key="1">
    <citation type="submission" date="2024-10" db="EMBL/GenBank/DDBJ databases">
        <authorList>
            <person name="Kim D."/>
        </authorList>
    </citation>
    <scope>NUCLEOTIDE SEQUENCE [LARGE SCALE GENOMIC DNA]</scope>
    <source>
        <strain evidence="3">Taebaek</strain>
    </source>
</reference>
<organism evidence="3 4">
    <name type="scientific">Heterodera schachtii</name>
    <name type="common">Sugarbeet cyst nematode worm</name>
    <name type="synonym">Tylenchus schachtii</name>
    <dbReference type="NCBI Taxonomy" id="97005"/>
    <lineage>
        <taxon>Eukaryota</taxon>
        <taxon>Metazoa</taxon>
        <taxon>Ecdysozoa</taxon>
        <taxon>Nematoda</taxon>
        <taxon>Chromadorea</taxon>
        <taxon>Rhabditida</taxon>
        <taxon>Tylenchina</taxon>
        <taxon>Tylenchomorpha</taxon>
        <taxon>Tylenchoidea</taxon>
        <taxon>Heteroderidae</taxon>
        <taxon>Heteroderinae</taxon>
        <taxon>Heterodera</taxon>
    </lineage>
</organism>
<proteinExistence type="predicted"/>
<evidence type="ECO:0000256" key="1">
    <source>
        <dbReference type="SAM" id="Coils"/>
    </source>
</evidence>
<dbReference type="PROSITE" id="PS50053">
    <property type="entry name" value="UBIQUITIN_2"/>
    <property type="match status" value="1"/>
</dbReference>
<dbReference type="PANTHER" id="PTHR10666">
    <property type="entry name" value="UBIQUITIN"/>
    <property type="match status" value="1"/>
</dbReference>
<accession>A0ABD2JMF7</accession>
<dbReference type="Proteomes" id="UP001620645">
    <property type="component" value="Unassembled WGS sequence"/>
</dbReference>
<evidence type="ECO:0000259" key="2">
    <source>
        <dbReference type="PROSITE" id="PS50053"/>
    </source>
</evidence>
<name>A0ABD2JMF7_HETSC</name>
<evidence type="ECO:0000313" key="4">
    <source>
        <dbReference type="Proteomes" id="UP001620645"/>
    </source>
</evidence>
<dbReference type="Gene3D" id="3.10.20.90">
    <property type="entry name" value="Phosphatidylinositol 3-kinase Catalytic Subunit, Chain A, domain 1"/>
    <property type="match status" value="1"/>
</dbReference>
<dbReference type="EMBL" id="JBICCN010000124">
    <property type="protein sequence ID" value="KAL3091800.1"/>
    <property type="molecule type" value="Genomic_DNA"/>
</dbReference>
<keyword evidence="4" id="KW-1185">Reference proteome</keyword>
<feature type="domain" description="Ubiquitin-like" evidence="2">
    <location>
        <begin position="231"/>
        <end position="307"/>
    </location>
</feature>
<dbReference type="InterPro" id="IPR019956">
    <property type="entry name" value="Ubiquitin_dom"/>
</dbReference>
<keyword evidence="1" id="KW-0175">Coiled coil</keyword>